<dbReference type="CDD" id="cd19916">
    <property type="entry name" value="OphMA_like"/>
    <property type="match status" value="1"/>
</dbReference>
<dbReference type="InterPro" id="IPR014777">
    <property type="entry name" value="4pyrrole_Mease_sub1"/>
</dbReference>
<evidence type="ECO:0000313" key="3">
    <source>
        <dbReference type="Proteomes" id="UP000324194"/>
    </source>
</evidence>
<name>A0A5E4PFS9_9COXI</name>
<dbReference type="RefSeq" id="WP_148338272.1">
    <property type="nucleotide sequence ID" value="NZ_LR699119.1"/>
</dbReference>
<dbReference type="AlphaFoldDB" id="A0A5E4PFS9"/>
<dbReference type="OrthoDB" id="1459304at2"/>
<protein>
    <recommendedName>
        <fullName evidence="1">Tetrapyrrole methylase domain-containing protein</fullName>
    </recommendedName>
</protein>
<dbReference type="Pfam" id="PF00590">
    <property type="entry name" value="TP_methylase"/>
    <property type="match status" value="1"/>
</dbReference>
<dbReference type="EMBL" id="LR699119">
    <property type="protein sequence ID" value="VVC75196.1"/>
    <property type="molecule type" value="Genomic_DNA"/>
</dbReference>
<organism evidence="2 3">
    <name type="scientific">Aquicella siphonis</name>
    <dbReference type="NCBI Taxonomy" id="254247"/>
    <lineage>
        <taxon>Bacteria</taxon>
        <taxon>Pseudomonadati</taxon>
        <taxon>Pseudomonadota</taxon>
        <taxon>Gammaproteobacteria</taxon>
        <taxon>Legionellales</taxon>
        <taxon>Coxiellaceae</taxon>
        <taxon>Aquicella</taxon>
    </lineage>
</organism>
<reference evidence="2 3" key="1">
    <citation type="submission" date="2019-08" db="EMBL/GenBank/DDBJ databases">
        <authorList>
            <person name="Guy L."/>
        </authorList>
    </citation>
    <scope>NUCLEOTIDE SEQUENCE [LARGE SCALE GENOMIC DNA]</scope>
    <source>
        <strain evidence="2 3">SGT-108</strain>
    </source>
</reference>
<accession>A0A5E4PFS9</accession>
<dbReference type="GO" id="GO:0008168">
    <property type="term" value="F:methyltransferase activity"/>
    <property type="evidence" value="ECO:0007669"/>
    <property type="project" value="InterPro"/>
</dbReference>
<evidence type="ECO:0000259" key="1">
    <source>
        <dbReference type="Pfam" id="PF00590"/>
    </source>
</evidence>
<proteinExistence type="predicted"/>
<keyword evidence="3" id="KW-1185">Reference proteome</keyword>
<sequence length="266" mass="29431">MTKMSSLTVVGSGIRFMSHLTIEAKAVIEAADKILYLVNDPAMRAWLLARHPEAESLEKAYYDYPKRASAYQAMTRTILQALECGRHICVVLEGHPGVFARPALEAVIQARLAGHTAVMLPGISADAYLFSELQIDPGSAGCQSYEATDFLIHRRAFDGCSHLLLWQVSMIGILTRHDAHDHRRGTQLLVERLGEVYPDSHAVTLFEGSQYPHIASRIEKCPLKNLANAGISGMTTLYIPPARKPPTDMRMLQQLGIMEVHAKTDV</sequence>
<dbReference type="Gene3D" id="3.40.1010.10">
    <property type="entry name" value="Cobalt-precorrin-4 Transmethylase, Domain 1"/>
    <property type="match status" value="1"/>
</dbReference>
<dbReference type="SUPFAM" id="SSF53790">
    <property type="entry name" value="Tetrapyrrole methylase"/>
    <property type="match status" value="1"/>
</dbReference>
<dbReference type="KEGG" id="asip:AQUSIP_04830"/>
<dbReference type="InterPro" id="IPR000878">
    <property type="entry name" value="4pyrrol_Mease"/>
</dbReference>
<dbReference type="InterPro" id="IPR035996">
    <property type="entry name" value="4pyrrol_Methylase_sf"/>
</dbReference>
<feature type="domain" description="Tetrapyrrole methylase" evidence="1">
    <location>
        <begin position="7"/>
        <end position="147"/>
    </location>
</feature>
<dbReference type="Proteomes" id="UP000324194">
    <property type="component" value="Chromosome 1"/>
</dbReference>
<evidence type="ECO:0000313" key="2">
    <source>
        <dbReference type="EMBL" id="VVC75196.1"/>
    </source>
</evidence>
<gene>
    <name evidence="2" type="ORF">AQUSIP_04830</name>
</gene>